<feature type="compositionally biased region" description="Basic residues" evidence="1">
    <location>
        <begin position="35"/>
        <end position="47"/>
    </location>
</feature>
<feature type="region of interest" description="Disordered" evidence="1">
    <location>
        <begin position="125"/>
        <end position="200"/>
    </location>
</feature>
<accession>A0A6J4JV91</accession>
<proteinExistence type="predicted"/>
<dbReference type="EMBL" id="CADCTT010000001">
    <property type="protein sequence ID" value="CAA9288502.1"/>
    <property type="molecule type" value="Genomic_DNA"/>
</dbReference>
<protein>
    <submittedName>
        <fullName evidence="2">Uncharacterized protein</fullName>
    </submittedName>
</protein>
<feature type="non-terminal residue" evidence="2">
    <location>
        <position position="200"/>
    </location>
</feature>
<feature type="compositionally biased region" description="Low complexity" evidence="1">
    <location>
        <begin position="131"/>
        <end position="148"/>
    </location>
</feature>
<reference evidence="2" key="1">
    <citation type="submission" date="2020-02" db="EMBL/GenBank/DDBJ databases">
        <authorList>
            <person name="Meier V. D."/>
        </authorList>
    </citation>
    <scope>NUCLEOTIDE SEQUENCE</scope>
    <source>
        <strain evidence="2">AVDCRST_MAG61</strain>
    </source>
</reference>
<feature type="region of interest" description="Disordered" evidence="1">
    <location>
        <begin position="1"/>
        <end position="78"/>
    </location>
</feature>
<evidence type="ECO:0000256" key="1">
    <source>
        <dbReference type="SAM" id="MobiDB-lite"/>
    </source>
</evidence>
<name>A0A6J4JV91_9ACTN</name>
<organism evidence="2">
    <name type="scientific">uncultured Friedmanniella sp</name>
    <dbReference type="NCBI Taxonomy" id="335381"/>
    <lineage>
        <taxon>Bacteria</taxon>
        <taxon>Bacillati</taxon>
        <taxon>Actinomycetota</taxon>
        <taxon>Actinomycetes</taxon>
        <taxon>Propionibacteriales</taxon>
        <taxon>Nocardioidaceae</taxon>
        <taxon>Friedmanniella</taxon>
        <taxon>environmental samples</taxon>
    </lineage>
</organism>
<gene>
    <name evidence="2" type="ORF">AVDCRST_MAG61-130</name>
</gene>
<feature type="non-terminal residue" evidence="2">
    <location>
        <position position="1"/>
    </location>
</feature>
<sequence length="200" mass="20354">EARVRPTGPGSARHGGPAGWPLVAGGRRPAERQRPGRLRHPRPRAGRAARDPHRTVPARRLRPSDQQHGALRGAGLPGPGRWADPLAAVLAGQHALLRPVRLGAHPSGNGDPGRQRRRLRLADLSAGPGGVVPTSGTGAAGPGRPAGVRRADLGRPAGGSRCQLAGPPRRGGGRRAGGPLAAPPSVLTAHPAPQSGLVAL</sequence>
<dbReference type="AlphaFoldDB" id="A0A6J4JV91"/>
<evidence type="ECO:0000313" key="2">
    <source>
        <dbReference type="EMBL" id="CAA9288502.1"/>
    </source>
</evidence>